<keyword evidence="3" id="KW-1185">Reference proteome</keyword>
<dbReference type="InParanoid" id="A0A1S4LL39"/>
<accession>A0A1S4LL39</accession>
<protein>
    <submittedName>
        <fullName evidence="2">Uncharacterized protein</fullName>
    </submittedName>
</protein>
<dbReference type="EnsemblMetazoa" id="ISCW015723-RA">
    <property type="protein sequence ID" value="ISCW015723-PA"/>
    <property type="gene ID" value="ISCW015723"/>
</dbReference>
<name>A0A1S4LL39_IXOSC</name>
<dbReference type="AlphaFoldDB" id="A0A1S4LL39"/>
<dbReference type="VEuPathDB" id="VectorBase:ISCI015723"/>
<evidence type="ECO:0000313" key="3">
    <source>
        <dbReference type="Proteomes" id="UP000001555"/>
    </source>
</evidence>
<reference evidence="2" key="2">
    <citation type="submission" date="2020-05" db="UniProtKB">
        <authorList>
            <consortium name="EnsemblMetazoa"/>
        </authorList>
    </citation>
    <scope>IDENTIFICATION</scope>
    <source>
        <strain evidence="2">wikel</strain>
    </source>
</reference>
<dbReference type="EMBL" id="ABJB010155352">
    <property type="status" value="NOT_ANNOTATED_CDS"/>
    <property type="molecule type" value="Genomic_DNA"/>
</dbReference>
<dbReference type="EMBL" id="ABJB010026657">
    <property type="status" value="NOT_ANNOTATED_CDS"/>
    <property type="molecule type" value="Genomic_DNA"/>
</dbReference>
<evidence type="ECO:0000313" key="2">
    <source>
        <dbReference type="EnsemblMetazoa" id="ISCW015723-PA"/>
    </source>
</evidence>
<feature type="region of interest" description="Disordered" evidence="1">
    <location>
        <begin position="1"/>
        <end position="66"/>
    </location>
</feature>
<sequence>PFGPDGAWCATPRTSRPPGSHAGGCAVPDEGTRGRHPSRRRHLVEPPTGRRQSPTRPHRHHSRKRASLTCVDNLYFGLL</sequence>
<organism evidence="2 3">
    <name type="scientific">Ixodes scapularis</name>
    <name type="common">Black-legged tick</name>
    <name type="synonym">Deer tick</name>
    <dbReference type="NCBI Taxonomy" id="6945"/>
    <lineage>
        <taxon>Eukaryota</taxon>
        <taxon>Metazoa</taxon>
        <taxon>Ecdysozoa</taxon>
        <taxon>Arthropoda</taxon>
        <taxon>Chelicerata</taxon>
        <taxon>Arachnida</taxon>
        <taxon>Acari</taxon>
        <taxon>Parasitiformes</taxon>
        <taxon>Ixodida</taxon>
        <taxon>Ixodoidea</taxon>
        <taxon>Ixodidae</taxon>
        <taxon>Ixodinae</taxon>
        <taxon>Ixodes</taxon>
    </lineage>
</organism>
<proteinExistence type="predicted"/>
<dbReference type="VEuPathDB" id="VectorBase:ISCW015723"/>
<evidence type="ECO:0000256" key="1">
    <source>
        <dbReference type="SAM" id="MobiDB-lite"/>
    </source>
</evidence>
<feature type="compositionally biased region" description="Basic residues" evidence="1">
    <location>
        <begin position="56"/>
        <end position="66"/>
    </location>
</feature>
<dbReference type="Proteomes" id="UP000001555">
    <property type="component" value="Unassembled WGS sequence"/>
</dbReference>
<reference evidence="3" key="1">
    <citation type="submission" date="2008-03" db="EMBL/GenBank/DDBJ databases">
        <title>Annotation of Ixodes scapularis.</title>
        <authorList>
            <consortium name="Ixodes scapularis Genome Project Consortium"/>
            <person name="Caler E."/>
            <person name="Hannick L.I."/>
            <person name="Bidwell S."/>
            <person name="Joardar V."/>
            <person name="Thiagarajan M."/>
            <person name="Amedeo P."/>
            <person name="Galinsky K.J."/>
            <person name="Schobel S."/>
            <person name="Inman J."/>
            <person name="Hostetler J."/>
            <person name="Miller J."/>
            <person name="Hammond M."/>
            <person name="Megy K."/>
            <person name="Lawson D."/>
            <person name="Kodira C."/>
            <person name="Sutton G."/>
            <person name="Meyer J."/>
            <person name="Hill C.A."/>
            <person name="Birren B."/>
            <person name="Nene V."/>
            <person name="Collins F."/>
            <person name="Alarcon-Chaidez F."/>
            <person name="Wikel S."/>
            <person name="Strausberg R."/>
        </authorList>
    </citation>
    <scope>NUCLEOTIDE SEQUENCE [LARGE SCALE GENOMIC DNA]</scope>
    <source>
        <strain evidence="3">Wikel</strain>
    </source>
</reference>